<feature type="transmembrane region" description="Helical" evidence="2">
    <location>
        <begin position="12"/>
        <end position="34"/>
    </location>
</feature>
<keyword evidence="2" id="KW-0472">Membrane</keyword>
<accession>A0A511Z9Z6</accession>
<dbReference type="AlphaFoldDB" id="A0A511Z9Z6"/>
<gene>
    <name evidence="3" type="ORF">SLU01_25740</name>
</gene>
<keyword evidence="2" id="KW-1133">Transmembrane helix</keyword>
<evidence type="ECO:0000313" key="4">
    <source>
        <dbReference type="Proteomes" id="UP000321901"/>
    </source>
</evidence>
<organism evidence="3 4">
    <name type="scientific">Sporosarcina luteola</name>
    <dbReference type="NCBI Taxonomy" id="582850"/>
    <lineage>
        <taxon>Bacteria</taxon>
        <taxon>Bacillati</taxon>
        <taxon>Bacillota</taxon>
        <taxon>Bacilli</taxon>
        <taxon>Bacillales</taxon>
        <taxon>Caryophanaceae</taxon>
        <taxon>Sporosarcina</taxon>
    </lineage>
</organism>
<evidence type="ECO:0000256" key="2">
    <source>
        <dbReference type="SAM" id="Phobius"/>
    </source>
</evidence>
<dbReference type="Gene3D" id="2.40.50.660">
    <property type="match status" value="1"/>
</dbReference>
<dbReference type="Proteomes" id="UP000321901">
    <property type="component" value="Unassembled WGS sequence"/>
</dbReference>
<comment type="caution">
    <text evidence="3">The sequence shown here is derived from an EMBL/GenBank/DDBJ whole genome shotgun (WGS) entry which is preliminary data.</text>
</comment>
<evidence type="ECO:0000313" key="3">
    <source>
        <dbReference type="EMBL" id="GEN84262.1"/>
    </source>
</evidence>
<name>A0A511Z9Z6_9BACL</name>
<evidence type="ECO:0000256" key="1">
    <source>
        <dbReference type="SAM" id="MobiDB-lite"/>
    </source>
</evidence>
<feature type="compositionally biased region" description="Polar residues" evidence="1">
    <location>
        <begin position="45"/>
        <end position="59"/>
    </location>
</feature>
<reference evidence="3 4" key="1">
    <citation type="submission" date="2019-07" db="EMBL/GenBank/DDBJ databases">
        <title>Whole genome shotgun sequence of Sporosarcina luteola NBRC 105378.</title>
        <authorList>
            <person name="Hosoyama A."/>
            <person name="Uohara A."/>
            <person name="Ohji S."/>
            <person name="Ichikawa N."/>
        </authorList>
    </citation>
    <scope>NUCLEOTIDE SEQUENCE [LARGE SCALE GENOMIC DNA]</scope>
    <source>
        <strain evidence="3 4">NBRC 105378</strain>
    </source>
</reference>
<protein>
    <submittedName>
        <fullName evidence="3">Membrane protein</fullName>
    </submittedName>
</protein>
<sequence length="120" mass="13332">MGFNSFDGFMFSFLPIFMVVIPILVIGTFVFVIVKGLSQWTKNNNSPRLSVPSQVVTKRSQTSGGSGDSSASTWYYVTFQVESGDRVELGVKDSEYGMLVEGDFGILTFQGTRYLGFERK</sequence>
<dbReference type="OrthoDB" id="282886at2"/>
<feature type="compositionally biased region" description="Low complexity" evidence="1">
    <location>
        <begin position="60"/>
        <end position="71"/>
    </location>
</feature>
<keyword evidence="4" id="KW-1185">Reference proteome</keyword>
<dbReference type="EMBL" id="BJYL01000034">
    <property type="protein sequence ID" value="GEN84262.1"/>
    <property type="molecule type" value="Genomic_DNA"/>
</dbReference>
<dbReference type="InterPro" id="IPR019635">
    <property type="entry name" value="DUF2500"/>
</dbReference>
<dbReference type="RefSeq" id="WP_147058951.1">
    <property type="nucleotide sequence ID" value="NZ_BJYL01000034.1"/>
</dbReference>
<keyword evidence="2" id="KW-0812">Transmembrane</keyword>
<feature type="region of interest" description="Disordered" evidence="1">
    <location>
        <begin position="45"/>
        <end position="71"/>
    </location>
</feature>
<proteinExistence type="predicted"/>
<dbReference type="Pfam" id="PF10694">
    <property type="entry name" value="DUF2500"/>
    <property type="match status" value="1"/>
</dbReference>